<dbReference type="RefSeq" id="WP_116417965.1">
    <property type="nucleotide sequence ID" value="NZ_NBXC01000012.1"/>
</dbReference>
<dbReference type="EMBL" id="NBXE01000017">
    <property type="protein sequence ID" value="RFA28174.1"/>
    <property type="molecule type" value="Genomic_DNA"/>
</dbReference>
<dbReference type="InterPro" id="IPR011434">
    <property type="entry name" value="Ltp-like_HTH"/>
</dbReference>
<evidence type="ECO:0000256" key="1">
    <source>
        <dbReference type="SAM" id="MobiDB-lite"/>
    </source>
</evidence>
<feature type="domain" description="Putative host cell surface-exposed lipoprotein Ltp-like HTH region" evidence="3">
    <location>
        <begin position="143"/>
        <end position="189"/>
    </location>
</feature>
<dbReference type="Gene3D" id="1.10.10.10">
    <property type="entry name" value="Winged helix-like DNA-binding domain superfamily/Winged helix DNA-binding domain"/>
    <property type="match status" value="2"/>
</dbReference>
<feature type="transmembrane region" description="Helical" evidence="2">
    <location>
        <begin position="46"/>
        <end position="73"/>
    </location>
</feature>
<keyword evidence="2" id="KW-0472">Membrane</keyword>
<dbReference type="Pfam" id="PF07553">
    <property type="entry name" value="Lipoprotein_Ltp"/>
    <property type="match status" value="2"/>
</dbReference>
<name>A0A3E0WFC7_9MICO</name>
<dbReference type="Proteomes" id="UP000257080">
    <property type="component" value="Unassembled WGS sequence"/>
</dbReference>
<accession>A0A3E0WFC7</accession>
<feature type="transmembrane region" description="Helical" evidence="2">
    <location>
        <begin position="6"/>
        <end position="39"/>
    </location>
</feature>
<sequence>MGLALAALIVGIAAFLFGLIPVFGAVVGIAAIVLGVFALRKGQSKVLAIVGIALGSIATITSIVVTIGVGAAVNSASVDEPVSIVAESATPTNQAYSAPQPVETAQAAPTSAPVETAAPIETQAPAAQAPAPAAPAAPDVSAEYKSALRSATNYSEILHLSKARLYDQLTSEYGEKFSAEAAQYAVDNVQADWNANALATAKNYQNEMSMSPEGIRDQLTSEYGEKFTADEADYAITHLND</sequence>
<evidence type="ECO:0000256" key="2">
    <source>
        <dbReference type="SAM" id="Phobius"/>
    </source>
</evidence>
<dbReference type="InterPro" id="IPR036388">
    <property type="entry name" value="WH-like_DNA-bd_sf"/>
</dbReference>
<comment type="caution">
    <text evidence="4">The sequence shown here is derived from an EMBL/GenBank/DDBJ whole genome shotgun (WGS) entry which is preliminary data.</text>
</comment>
<evidence type="ECO:0000259" key="3">
    <source>
        <dbReference type="Pfam" id="PF07553"/>
    </source>
</evidence>
<keyword evidence="2" id="KW-1133">Transmembrane helix</keyword>
<keyword evidence="2" id="KW-0812">Transmembrane</keyword>
<feature type="region of interest" description="Disordered" evidence="1">
    <location>
        <begin position="95"/>
        <end position="114"/>
    </location>
</feature>
<dbReference type="OrthoDB" id="2004788at2"/>
<dbReference type="AlphaFoldDB" id="A0A3E0WFC7"/>
<reference evidence="4" key="1">
    <citation type="submission" date="2017-04" db="EMBL/GenBank/DDBJ databases">
        <title>Comparative genome analysis of Subtercola boreus.</title>
        <authorList>
            <person name="Cho Y.-J."/>
            <person name="Cho A."/>
            <person name="Kim O.-S."/>
            <person name="Lee J.-I."/>
        </authorList>
    </citation>
    <scope>NUCLEOTIDE SEQUENCE [LARGE SCALE GENOMIC DNA]</scope>
    <source>
        <strain evidence="4">P28004</strain>
    </source>
</reference>
<protein>
    <recommendedName>
        <fullName evidence="3">Putative host cell surface-exposed lipoprotein Ltp-like HTH region domain-containing protein</fullName>
    </recommendedName>
</protein>
<evidence type="ECO:0000313" key="4">
    <source>
        <dbReference type="EMBL" id="RFA28174.1"/>
    </source>
</evidence>
<proteinExistence type="predicted"/>
<gene>
    <name evidence="4" type="ORF">B7R25_05565</name>
</gene>
<organism evidence="4">
    <name type="scientific">Subtercola boreus</name>
    <dbReference type="NCBI Taxonomy" id="120213"/>
    <lineage>
        <taxon>Bacteria</taxon>
        <taxon>Bacillati</taxon>
        <taxon>Actinomycetota</taxon>
        <taxon>Actinomycetes</taxon>
        <taxon>Micrococcales</taxon>
        <taxon>Microbacteriaceae</taxon>
        <taxon>Subtercola</taxon>
    </lineage>
</organism>
<feature type="domain" description="Putative host cell surface-exposed lipoprotein Ltp-like HTH region" evidence="3">
    <location>
        <begin position="192"/>
        <end position="239"/>
    </location>
</feature>